<dbReference type="GO" id="GO:0005576">
    <property type="term" value="C:extracellular region"/>
    <property type="evidence" value="ECO:0007669"/>
    <property type="project" value="UniProtKB-SubCell"/>
</dbReference>
<dbReference type="SMART" id="SM00110">
    <property type="entry name" value="C1Q"/>
    <property type="match status" value="1"/>
</dbReference>
<sequence length="172" mass="19578">MRYGDNSCQLFIGLRDEVRELRETVSTLWSQLQEQKRKEQVAFGASLGPYGQQGPYNTEITLVYKDVFVNAGNAYNPTTGIFTAPVRGVYYFSFSGHHRSSRSMGLRLFKNGQQMVTVYNHAAGNRPETATNGMTLQLETGDHVYMRLRANTWLFDNENDHSTFIGHLLFPL</sequence>
<name>A0AAV6HFC5_9TELE</name>
<dbReference type="PRINTS" id="PR00007">
    <property type="entry name" value="COMPLEMNTC1Q"/>
</dbReference>
<dbReference type="Gene3D" id="2.60.120.40">
    <property type="match status" value="1"/>
</dbReference>
<evidence type="ECO:0000256" key="1">
    <source>
        <dbReference type="ARBA" id="ARBA00004613"/>
    </source>
</evidence>
<dbReference type="PANTHER" id="PTHR22923">
    <property type="entry name" value="CEREBELLIN-RELATED"/>
    <property type="match status" value="1"/>
</dbReference>
<dbReference type="AlphaFoldDB" id="A0AAV6HFC5"/>
<dbReference type="PROSITE" id="PS50871">
    <property type="entry name" value="C1Q"/>
    <property type="match status" value="1"/>
</dbReference>
<feature type="domain" description="C1q" evidence="4">
    <location>
        <begin position="36"/>
        <end position="172"/>
    </location>
</feature>
<gene>
    <name evidence="5" type="ORF">AALO_G00007640</name>
</gene>
<keyword evidence="6" id="KW-1185">Reference proteome</keyword>
<dbReference type="PANTHER" id="PTHR22923:SF116">
    <property type="entry name" value="C1Q DOMAIN-CONTAINING PROTEIN"/>
    <property type="match status" value="1"/>
</dbReference>
<evidence type="ECO:0000313" key="5">
    <source>
        <dbReference type="EMBL" id="KAG5285805.1"/>
    </source>
</evidence>
<evidence type="ECO:0000259" key="4">
    <source>
        <dbReference type="PROSITE" id="PS50871"/>
    </source>
</evidence>
<comment type="subcellular location">
    <subcellularLocation>
        <location evidence="1">Secreted</location>
    </subcellularLocation>
</comment>
<dbReference type="InterPro" id="IPR001073">
    <property type="entry name" value="C1q_dom"/>
</dbReference>
<dbReference type="SUPFAM" id="SSF49842">
    <property type="entry name" value="TNF-like"/>
    <property type="match status" value="1"/>
</dbReference>
<dbReference type="EMBL" id="JADWDJ010000001">
    <property type="protein sequence ID" value="KAG5285805.1"/>
    <property type="molecule type" value="Genomic_DNA"/>
</dbReference>
<organism evidence="5 6">
    <name type="scientific">Alosa alosa</name>
    <name type="common">allis shad</name>
    <dbReference type="NCBI Taxonomy" id="278164"/>
    <lineage>
        <taxon>Eukaryota</taxon>
        <taxon>Metazoa</taxon>
        <taxon>Chordata</taxon>
        <taxon>Craniata</taxon>
        <taxon>Vertebrata</taxon>
        <taxon>Euteleostomi</taxon>
        <taxon>Actinopterygii</taxon>
        <taxon>Neopterygii</taxon>
        <taxon>Teleostei</taxon>
        <taxon>Clupei</taxon>
        <taxon>Clupeiformes</taxon>
        <taxon>Clupeoidei</taxon>
        <taxon>Clupeidae</taxon>
        <taxon>Alosa</taxon>
    </lineage>
</organism>
<proteinExistence type="predicted"/>
<keyword evidence="3" id="KW-0732">Signal</keyword>
<accession>A0AAV6HFC5</accession>
<evidence type="ECO:0000256" key="2">
    <source>
        <dbReference type="ARBA" id="ARBA00022525"/>
    </source>
</evidence>
<dbReference type="InterPro" id="IPR050822">
    <property type="entry name" value="Cerebellin_Synaptic_Org"/>
</dbReference>
<dbReference type="InterPro" id="IPR008983">
    <property type="entry name" value="Tumour_necrosis_fac-like_dom"/>
</dbReference>
<evidence type="ECO:0000313" key="6">
    <source>
        <dbReference type="Proteomes" id="UP000823561"/>
    </source>
</evidence>
<reference evidence="5 6" key="1">
    <citation type="submission" date="2020-10" db="EMBL/GenBank/DDBJ databases">
        <title>Chromosome-scale genome assembly of the Allis shad, Alosa alosa.</title>
        <authorList>
            <person name="Margot Z."/>
            <person name="Christophe K."/>
            <person name="Cabau C."/>
            <person name="Louis A."/>
            <person name="Berthelot C."/>
            <person name="Parey E."/>
            <person name="Roest Crollius H."/>
            <person name="Montfort J."/>
            <person name="Robinson-Rechavi M."/>
            <person name="Bucao C."/>
            <person name="Bouchez O."/>
            <person name="Gislard M."/>
            <person name="Lluch J."/>
            <person name="Milhes M."/>
            <person name="Lampietro C."/>
            <person name="Lopez Roques C."/>
            <person name="Donnadieu C."/>
            <person name="Braasch I."/>
            <person name="Desvignes T."/>
            <person name="Postlethwait J."/>
            <person name="Bobe J."/>
            <person name="Guiguen Y."/>
        </authorList>
    </citation>
    <scope>NUCLEOTIDE SEQUENCE [LARGE SCALE GENOMIC DNA]</scope>
    <source>
        <strain evidence="5">M-15738</strain>
        <tissue evidence="5">Blood</tissue>
    </source>
</reference>
<keyword evidence="2" id="KW-0964">Secreted</keyword>
<protein>
    <recommendedName>
        <fullName evidence="4">C1q domain-containing protein</fullName>
    </recommendedName>
</protein>
<evidence type="ECO:0000256" key="3">
    <source>
        <dbReference type="ARBA" id="ARBA00022729"/>
    </source>
</evidence>
<dbReference type="Proteomes" id="UP000823561">
    <property type="component" value="Chromosome 1"/>
</dbReference>
<dbReference type="Pfam" id="PF00386">
    <property type="entry name" value="C1q"/>
    <property type="match status" value="1"/>
</dbReference>
<comment type="caution">
    <text evidence="5">The sequence shown here is derived from an EMBL/GenBank/DDBJ whole genome shotgun (WGS) entry which is preliminary data.</text>
</comment>